<gene>
    <name evidence="10" type="ORF">SVUK_LOCUS12639</name>
</gene>
<organism evidence="10 11">
    <name type="scientific">Strongylus vulgaris</name>
    <name type="common">Blood worm</name>
    <dbReference type="NCBI Taxonomy" id="40348"/>
    <lineage>
        <taxon>Eukaryota</taxon>
        <taxon>Metazoa</taxon>
        <taxon>Ecdysozoa</taxon>
        <taxon>Nematoda</taxon>
        <taxon>Chromadorea</taxon>
        <taxon>Rhabditida</taxon>
        <taxon>Rhabditina</taxon>
        <taxon>Rhabditomorpha</taxon>
        <taxon>Strongyloidea</taxon>
        <taxon>Strongylidae</taxon>
        <taxon>Strongylus</taxon>
    </lineage>
</organism>
<dbReference type="InterPro" id="IPR042089">
    <property type="entry name" value="Peptidase_M13_dom_2"/>
</dbReference>
<evidence type="ECO:0000256" key="7">
    <source>
        <dbReference type="ARBA" id="ARBA00023049"/>
    </source>
</evidence>
<sequence length="510" mass="57477">MSKFLGATAGVLAALGALAIVSVVFNILIWVKVKDNGLTTKVPQPQTIEVKTEPLPKPVENKKQTSGFGGIPFLNHTLREDVDLWKVMGKLEQEHAMGTLLGAMVSIDFKDVSKNSLYLSQPILPIARDFYVLPQFNNILDERVKTINNILVAFAETVLVDCSPYLNLIKQTAKAVVKFEVQIAMASWPDSAMRNYAQQYNPYTLDELKKAYPSINWTSYFDALLSSVDKHDIDKKNVGGDVDNIIITQPSYFAWLNTLFTEGHDKNLIANYLLMNMIFEESDFLGGKFQSHTKKVGYVKYALRRGKGVARVGAQPFHRARNTVDDPNIECLNMMMIYMPFGPGEQVIFFYTPGYVYVKSQENREKVAEDVKNQTELVFKHFTAMMKKLPWMSKKSLELAEYKAGNMTKIYGWPRDLFGDFKNSTIIDNYHKFLSSCIVTFPGVQFSENGTLSGCTWLECGWMEPESKAAFRDMAQCVVTQYSTQCCPQKSGNIHCANGETTQGENIADI</sequence>
<name>A0A3P7IXE3_STRVU</name>
<dbReference type="InterPro" id="IPR018497">
    <property type="entry name" value="Peptidase_M13_C"/>
</dbReference>
<keyword evidence="7" id="KW-0482">Metalloprotease</keyword>
<evidence type="ECO:0000313" key="11">
    <source>
        <dbReference type="Proteomes" id="UP000270094"/>
    </source>
</evidence>
<dbReference type="Gene3D" id="3.40.390.10">
    <property type="entry name" value="Collagenase (Catalytic Domain)"/>
    <property type="match status" value="1"/>
</dbReference>
<dbReference type="Gene3D" id="1.10.1380.10">
    <property type="entry name" value="Neutral endopeptidase , domain2"/>
    <property type="match status" value="1"/>
</dbReference>
<keyword evidence="4" id="KW-0479">Metal-binding</keyword>
<dbReference type="Pfam" id="PF05649">
    <property type="entry name" value="Peptidase_M13_N"/>
    <property type="match status" value="1"/>
</dbReference>
<evidence type="ECO:0000256" key="4">
    <source>
        <dbReference type="ARBA" id="ARBA00022723"/>
    </source>
</evidence>
<dbReference type="PANTHER" id="PTHR11733">
    <property type="entry name" value="ZINC METALLOPROTEASE FAMILY M13 NEPRILYSIN-RELATED"/>
    <property type="match status" value="1"/>
</dbReference>
<keyword evidence="3" id="KW-0645">Protease</keyword>
<dbReference type="InterPro" id="IPR024079">
    <property type="entry name" value="MetalloPept_cat_dom_sf"/>
</dbReference>
<dbReference type="GO" id="GO:0016485">
    <property type="term" value="P:protein processing"/>
    <property type="evidence" value="ECO:0007669"/>
    <property type="project" value="TreeGrafter"/>
</dbReference>
<evidence type="ECO:0000259" key="9">
    <source>
        <dbReference type="Pfam" id="PF05649"/>
    </source>
</evidence>
<evidence type="ECO:0000256" key="2">
    <source>
        <dbReference type="ARBA" id="ARBA00007357"/>
    </source>
</evidence>
<dbReference type="EMBL" id="UYYB01099734">
    <property type="protein sequence ID" value="VDM77641.1"/>
    <property type="molecule type" value="Genomic_DNA"/>
</dbReference>
<feature type="domain" description="Peptidase M13 N-terminal" evidence="9">
    <location>
        <begin position="79"/>
        <end position="414"/>
    </location>
</feature>
<keyword evidence="5" id="KW-0378">Hydrolase</keyword>
<evidence type="ECO:0008006" key="12">
    <source>
        <dbReference type="Google" id="ProtNLM"/>
    </source>
</evidence>
<feature type="non-terminal residue" evidence="10">
    <location>
        <position position="510"/>
    </location>
</feature>
<dbReference type="PROSITE" id="PS51885">
    <property type="entry name" value="NEPRILYSIN"/>
    <property type="match status" value="1"/>
</dbReference>
<keyword evidence="6" id="KW-0862">Zinc</keyword>
<dbReference type="GO" id="GO:0046872">
    <property type="term" value="F:metal ion binding"/>
    <property type="evidence" value="ECO:0007669"/>
    <property type="project" value="UniProtKB-KW"/>
</dbReference>
<dbReference type="GO" id="GO:0004222">
    <property type="term" value="F:metalloendopeptidase activity"/>
    <property type="evidence" value="ECO:0007669"/>
    <property type="project" value="InterPro"/>
</dbReference>
<protein>
    <recommendedName>
        <fullName evidence="12">Peptidase M13 N-terminal domain-containing protein</fullName>
    </recommendedName>
</protein>
<evidence type="ECO:0000256" key="6">
    <source>
        <dbReference type="ARBA" id="ARBA00022833"/>
    </source>
</evidence>
<accession>A0A3P7IXE3</accession>
<keyword evidence="11" id="KW-1185">Reference proteome</keyword>
<dbReference type="OrthoDB" id="6475849at2759"/>
<comment type="similarity">
    <text evidence="2">Belongs to the peptidase M13 family.</text>
</comment>
<reference evidence="10 11" key="1">
    <citation type="submission" date="2018-11" db="EMBL/GenBank/DDBJ databases">
        <authorList>
            <consortium name="Pathogen Informatics"/>
        </authorList>
    </citation>
    <scope>NUCLEOTIDE SEQUENCE [LARGE SCALE GENOMIC DNA]</scope>
</reference>
<dbReference type="GO" id="GO:0005886">
    <property type="term" value="C:plasma membrane"/>
    <property type="evidence" value="ECO:0007669"/>
    <property type="project" value="TreeGrafter"/>
</dbReference>
<evidence type="ECO:0000256" key="1">
    <source>
        <dbReference type="ARBA" id="ARBA00001947"/>
    </source>
</evidence>
<dbReference type="InterPro" id="IPR008753">
    <property type="entry name" value="Peptidase_M13_N"/>
</dbReference>
<dbReference type="AlphaFoldDB" id="A0A3P7IXE3"/>
<proteinExistence type="inferred from homology"/>
<evidence type="ECO:0000256" key="5">
    <source>
        <dbReference type="ARBA" id="ARBA00022801"/>
    </source>
</evidence>
<dbReference type="InterPro" id="IPR000718">
    <property type="entry name" value="Peptidase_M13"/>
</dbReference>
<feature type="domain" description="Peptidase M13 C-terminal" evidence="8">
    <location>
        <begin position="442"/>
        <end position="509"/>
    </location>
</feature>
<evidence type="ECO:0000256" key="3">
    <source>
        <dbReference type="ARBA" id="ARBA00022670"/>
    </source>
</evidence>
<dbReference type="PANTHER" id="PTHR11733:SF188">
    <property type="entry name" value="NEPRILYSIN"/>
    <property type="match status" value="1"/>
</dbReference>
<dbReference type="SUPFAM" id="SSF55486">
    <property type="entry name" value="Metalloproteases ('zincins'), catalytic domain"/>
    <property type="match status" value="1"/>
</dbReference>
<dbReference type="Proteomes" id="UP000270094">
    <property type="component" value="Unassembled WGS sequence"/>
</dbReference>
<evidence type="ECO:0000259" key="8">
    <source>
        <dbReference type="Pfam" id="PF01431"/>
    </source>
</evidence>
<evidence type="ECO:0000313" key="10">
    <source>
        <dbReference type="EMBL" id="VDM77641.1"/>
    </source>
</evidence>
<comment type="cofactor">
    <cofactor evidence="1">
        <name>Zn(2+)</name>
        <dbReference type="ChEBI" id="CHEBI:29105"/>
    </cofactor>
</comment>
<dbReference type="Pfam" id="PF01431">
    <property type="entry name" value="Peptidase_M13"/>
    <property type="match status" value="1"/>
</dbReference>